<dbReference type="PIR" id="T28225">
    <property type="entry name" value="T28225"/>
</dbReference>
<proteinExistence type="predicted"/>
<dbReference type="RefSeq" id="NP_048135.1">
    <property type="nucleotide sequence ID" value="NC_001993.1"/>
</dbReference>
<evidence type="ECO:0000313" key="1">
    <source>
        <dbReference type="EMBL" id="AAC97816.1"/>
    </source>
</evidence>
<keyword evidence="2" id="KW-1185">Reference proteome</keyword>
<dbReference type="KEGG" id="vg:1449811"/>
<organism evidence="1 2">
    <name type="scientific">Melanoplus sanguinipes entomopoxvirus</name>
    <name type="common">MsEPV</name>
    <dbReference type="NCBI Taxonomy" id="83191"/>
    <lineage>
        <taxon>Viruses</taxon>
        <taxon>Varidnaviria</taxon>
        <taxon>Bamfordvirae</taxon>
        <taxon>Nucleocytoviricota</taxon>
        <taxon>Pokkesviricetes</taxon>
        <taxon>Chitovirales</taxon>
        <taxon>Poxviridae</taxon>
        <taxon>Entomopoxvirinae</taxon>
        <taxon>Deltaentomopoxvirus</taxon>
        <taxon>Deltaentomopoxvirus msanguinipes</taxon>
    </lineage>
</organism>
<dbReference type="GeneID" id="1449811"/>
<reference evidence="1 2" key="1">
    <citation type="journal article" date="1999" name="J. Virol.">
        <title>The genome of Melanoplus sanguinipes entomopoxvirus.</title>
        <authorList>
            <person name="Afonso C.L."/>
            <person name="Tulman E.R."/>
            <person name="Lu Z."/>
            <person name="Oma E."/>
            <person name="Kutish G.F."/>
            <person name="Rock D.L."/>
        </authorList>
    </citation>
    <scope>NUCLEOTIDE SEQUENCE [LARGE SCALE GENOMIC DNA]</scope>
    <source>
        <strain evidence="1">Tucson</strain>
    </source>
</reference>
<gene>
    <name evidence="1" type="primary">MSV064</name>
</gene>
<dbReference type="EMBL" id="AF063866">
    <property type="protein sequence ID" value="AAC97816.1"/>
    <property type="molecule type" value="Genomic_DNA"/>
</dbReference>
<name>Q9YW28_MSEPV</name>
<evidence type="ECO:0000313" key="2">
    <source>
        <dbReference type="Proteomes" id="UP000172353"/>
    </source>
</evidence>
<protein>
    <submittedName>
        <fullName evidence="1">Uncharacterized protein</fullName>
    </submittedName>
</protein>
<accession>Q9YW28</accession>
<dbReference type="Proteomes" id="UP000172353">
    <property type="component" value="Segment"/>
</dbReference>
<sequence length="280" mass="33618">MDILNLFEKSINISEFNTECSNECIIYEEDCKDYIAYTDYPLEYKNIFSNITKLLSLIDNKTKFKVHRFLTVNLNKLSQFKIKTLLPCYISLYYLSLDNIILSNFGCKYIFKIDIKYKKISSIVNLASQIENNNIDYDNMRNNISYLIKGWCYILTLHNQQNFFKFYDVLYDIIGRIFIFNLQQNINLKIKNIPTHFKIYKKIENYIYIALQLLSYKMHFLIDENIKEMINYLSKMCIKKSHNKISYINYTLEIFKNEYKFPVISNDNNNESDEDIMLDD</sequence>
<organismHost>
    <name type="scientific">Melanoplus sanguinipes</name>
    <name type="common">Migratory grasshopper</name>
    <dbReference type="NCBI Taxonomy" id="65742"/>
</organismHost>
<dbReference type="OrthoDB" id="12500at10239"/>